<feature type="compositionally biased region" description="Basic and acidic residues" evidence="1">
    <location>
        <begin position="102"/>
        <end position="112"/>
    </location>
</feature>
<evidence type="ECO:0000256" key="1">
    <source>
        <dbReference type="SAM" id="MobiDB-lite"/>
    </source>
</evidence>
<organism evidence="2 3">
    <name type="scientific">Marasmius tenuissimus</name>
    <dbReference type="NCBI Taxonomy" id="585030"/>
    <lineage>
        <taxon>Eukaryota</taxon>
        <taxon>Fungi</taxon>
        <taxon>Dikarya</taxon>
        <taxon>Basidiomycota</taxon>
        <taxon>Agaricomycotina</taxon>
        <taxon>Agaricomycetes</taxon>
        <taxon>Agaricomycetidae</taxon>
        <taxon>Agaricales</taxon>
        <taxon>Marasmiineae</taxon>
        <taxon>Marasmiaceae</taxon>
        <taxon>Marasmius</taxon>
    </lineage>
</organism>
<protein>
    <submittedName>
        <fullName evidence="2">Uncharacterized protein</fullName>
    </submittedName>
</protein>
<reference evidence="2 3" key="1">
    <citation type="submission" date="2024-05" db="EMBL/GenBank/DDBJ databases">
        <title>A draft genome resource for the thread blight pathogen Marasmius tenuissimus strain MS-2.</title>
        <authorList>
            <person name="Yulfo-Soto G.E."/>
            <person name="Baruah I.K."/>
            <person name="Amoako-Attah I."/>
            <person name="Bukari Y."/>
            <person name="Meinhardt L.W."/>
            <person name="Bailey B.A."/>
            <person name="Cohen S.P."/>
        </authorList>
    </citation>
    <scope>NUCLEOTIDE SEQUENCE [LARGE SCALE GENOMIC DNA]</scope>
    <source>
        <strain evidence="2 3">MS-2</strain>
    </source>
</reference>
<name>A0ABR2Z9V5_9AGAR</name>
<comment type="caution">
    <text evidence="2">The sequence shown here is derived from an EMBL/GenBank/DDBJ whole genome shotgun (WGS) entry which is preliminary data.</text>
</comment>
<evidence type="ECO:0000313" key="2">
    <source>
        <dbReference type="EMBL" id="KAL0058055.1"/>
    </source>
</evidence>
<feature type="region of interest" description="Disordered" evidence="1">
    <location>
        <begin position="102"/>
        <end position="146"/>
    </location>
</feature>
<accession>A0ABR2Z9V5</accession>
<keyword evidence="3" id="KW-1185">Reference proteome</keyword>
<proteinExistence type="predicted"/>
<gene>
    <name evidence="2" type="ORF">AAF712_015282</name>
</gene>
<sequence>MTPKGFLSVTKAIKDSFPRSKPWVEWWERPNHVNMLVVPDGDIRSAVPSSTNAQEAAHAAMYTKHGKYHELLTGLEKPLLISKEFERPWMLESVGALGEGRTDLERRQEMQEKYGQTKKGRMKAAIEEREKHRQLPLSDSRPPDTVRALLSHSGQKQNEPSKDAKESNAPEILWIVVAWASSQLYQNEQHGWLVLRGGKKSSNVAPQGLAYD</sequence>
<feature type="compositionally biased region" description="Basic and acidic residues" evidence="1">
    <location>
        <begin position="124"/>
        <end position="133"/>
    </location>
</feature>
<dbReference type="EMBL" id="JBBXMP010000377">
    <property type="protein sequence ID" value="KAL0058055.1"/>
    <property type="molecule type" value="Genomic_DNA"/>
</dbReference>
<dbReference type="Proteomes" id="UP001437256">
    <property type="component" value="Unassembled WGS sequence"/>
</dbReference>
<evidence type="ECO:0000313" key="3">
    <source>
        <dbReference type="Proteomes" id="UP001437256"/>
    </source>
</evidence>